<sequence length="518" mass="57478">MSPTLGGQYRKGATGFGRVLLAGPCPSKGHHMVLPALPDIDRIKQRIQAPDYRDWRKKVEDVYGCLHPVRLSGLWEIADKTSGDVLKSHGGHIFAPCGNRRESVCPACSDRYAADAFHLLRAGLSGGSKGVPVEVADKPRLFVTLTAPSFGPVHNRRTTATGKHAPCRCGRYHHEHDPQIGQPTDPGSYDYTRHVLWQAHVGKLWNLFTKHLRRRLARAAGLTVRDFADHARLSYAKVAEFQRRGIIHLHAVIRLDGPNGAVDTTPAWGTPELLADAVHAAHTATHVEVKGFELDGAAVTLAWGEQLDIRPIRPADAHQVEDGDGTISDDRIASYVAKYATKGTGKSEAADRPIRSRTQIELLRTTEHHKQIMRTAWDLGAPIACPDCHPHGEHHPAGCACASIDHCATCDNGGLIPGPLDELNLRRWCHMLAFRGHFLSKSRAYSTTFKQLREDRQIWRFEQNLAELGVTADTVTVINHWDMTSVGHRTDEERELAAAIAERTRAARKHRYNTERKD</sequence>
<gene>
    <name evidence="1" type="ORF">BJ970_000707</name>
</gene>
<reference evidence="1 2" key="1">
    <citation type="submission" date="2020-08" db="EMBL/GenBank/DDBJ databases">
        <title>Sequencing the genomes of 1000 actinobacteria strains.</title>
        <authorList>
            <person name="Klenk H.-P."/>
        </authorList>
    </citation>
    <scope>NUCLEOTIDE SEQUENCE [LARGE SCALE GENOMIC DNA]</scope>
    <source>
        <strain evidence="1 2">DSM 45584</strain>
    </source>
</reference>
<dbReference type="InterPro" id="IPR046828">
    <property type="entry name" value="RepSA"/>
</dbReference>
<evidence type="ECO:0008006" key="3">
    <source>
        <dbReference type="Google" id="ProtNLM"/>
    </source>
</evidence>
<accession>A0A840Q8S3</accession>
<organism evidence="1 2">
    <name type="scientific">Saccharopolyspora phatthalungensis</name>
    <dbReference type="NCBI Taxonomy" id="664693"/>
    <lineage>
        <taxon>Bacteria</taxon>
        <taxon>Bacillati</taxon>
        <taxon>Actinomycetota</taxon>
        <taxon>Actinomycetes</taxon>
        <taxon>Pseudonocardiales</taxon>
        <taxon>Pseudonocardiaceae</taxon>
        <taxon>Saccharopolyspora</taxon>
    </lineage>
</organism>
<protein>
    <recommendedName>
        <fullName evidence="3">Replication initiation protein</fullName>
    </recommendedName>
</protein>
<dbReference type="AlphaFoldDB" id="A0A840Q8S3"/>
<proteinExistence type="predicted"/>
<comment type="caution">
    <text evidence="1">The sequence shown here is derived from an EMBL/GenBank/DDBJ whole genome shotgun (WGS) entry which is preliminary data.</text>
</comment>
<dbReference type="Pfam" id="PF20199">
    <property type="entry name" value="RepSA"/>
    <property type="match status" value="1"/>
</dbReference>
<dbReference type="EMBL" id="JACHIW010000001">
    <property type="protein sequence ID" value="MBB5153173.1"/>
    <property type="molecule type" value="Genomic_DNA"/>
</dbReference>
<evidence type="ECO:0000313" key="2">
    <source>
        <dbReference type="Proteomes" id="UP000584374"/>
    </source>
</evidence>
<name>A0A840Q8S3_9PSEU</name>
<dbReference type="Proteomes" id="UP000584374">
    <property type="component" value="Unassembled WGS sequence"/>
</dbReference>
<keyword evidence="2" id="KW-1185">Reference proteome</keyword>
<evidence type="ECO:0000313" key="1">
    <source>
        <dbReference type="EMBL" id="MBB5153173.1"/>
    </source>
</evidence>